<dbReference type="Proteomes" id="UP000053927">
    <property type="component" value="Unassembled WGS sequence"/>
</dbReference>
<accession>R7RYG5</accession>
<feature type="region of interest" description="Disordered" evidence="1">
    <location>
        <begin position="527"/>
        <end position="554"/>
    </location>
</feature>
<evidence type="ECO:0000313" key="3">
    <source>
        <dbReference type="EMBL" id="EIM79945.1"/>
    </source>
</evidence>
<sequence length="668" mass="71705">MLYALDTTAITGLPAPSPPSGIDQVNLPSFSGADLWSAVKSCLRPSSAITTLGLGACLRPMLGRDLEPSSNSSALVGDQDDVPGTIIRMIAPAIVRSPAKKTQVLILPLAPLRPKAWTATFVDPEDAPSDDTDGSDSDSDSDVATNLWSKSSAHSSTTSLGDDLEFAPLNLVVKKSIPAFRGLTVESVSLLDVANVHGVVDDKESSPLSEAPLHISHFVDTEDTQPAAPDDIIDARASLVDTCMVRVAETVLKADDNDDEDDEEGDWDEWDQLMAEVAVDAGIPSACDSSFDLEQAASGLTLATATDIPAVFDVTSVWEDFEIACKPLASTSIFVIVPSGSENGVDVIDSVIGCSSDFIQVDEGISKVKDEEAEGRSALNEFTAPIVSGEERAEGSDVCRDCKVSVANHSTVSTNMLAALRVSTSYYILESRLKEAEENKKINTSTHEVALNEADNDDEGEVECILFEEDVIISYEEPITELAPKVEDEDEEDEYAVEEMLMDDAFAVEDSNTIELPIPGPAMVSSFAGKAGKSCNEESEEDDDDDDDDDRALHHSFDTHSTYAPHQVNKDSCIVATKTNLATRVANTLLYFEYLAILTIFELLSHVCLATFTLALRVVPTISTVVAIMRSLVQIVVFLVFVLWCLMLVDPGSPGAQYGGQRGYLVAT</sequence>
<evidence type="ECO:0000256" key="1">
    <source>
        <dbReference type="SAM" id="MobiDB-lite"/>
    </source>
</evidence>
<name>R7RYG5_STEHR</name>
<proteinExistence type="predicted"/>
<dbReference type="KEGG" id="shs:STEHIDRAFT_172936"/>
<dbReference type="EMBL" id="JH687400">
    <property type="protein sequence ID" value="EIM79945.1"/>
    <property type="molecule type" value="Genomic_DNA"/>
</dbReference>
<dbReference type="AlphaFoldDB" id="R7RYG5"/>
<protein>
    <submittedName>
        <fullName evidence="3">Uncharacterized protein</fullName>
    </submittedName>
</protein>
<dbReference type="GeneID" id="18804174"/>
<keyword evidence="2" id="KW-0812">Transmembrane</keyword>
<feature type="transmembrane region" description="Helical" evidence="2">
    <location>
        <begin position="594"/>
        <end position="619"/>
    </location>
</feature>
<evidence type="ECO:0000256" key="2">
    <source>
        <dbReference type="SAM" id="Phobius"/>
    </source>
</evidence>
<keyword evidence="4" id="KW-1185">Reference proteome</keyword>
<evidence type="ECO:0000313" key="4">
    <source>
        <dbReference type="Proteomes" id="UP000053927"/>
    </source>
</evidence>
<gene>
    <name evidence="3" type="ORF">STEHIDRAFT_172936</name>
</gene>
<keyword evidence="2" id="KW-0472">Membrane</keyword>
<feature type="compositionally biased region" description="Acidic residues" evidence="1">
    <location>
        <begin position="537"/>
        <end position="550"/>
    </location>
</feature>
<feature type="compositionally biased region" description="Acidic residues" evidence="1">
    <location>
        <begin position="123"/>
        <end position="141"/>
    </location>
</feature>
<organism evidence="3 4">
    <name type="scientific">Stereum hirsutum (strain FP-91666)</name>
    <name type="common">White-rot fungus</name>
    <dbReference type="NCBI Taxonomy" id="721885"/>
    <lineage>
        <taxon>Eukaryota</taxon>
        <taxon>Fungi</taxon>
        <taxon>Dikarya</taxon>
        <taxon>Basidiomycota</taxon>
        <taxon>Agaricomycotina</taxon>
        <taxon>Agaricomycetes</taxon>
        <taxon>Russulales</taxon>
        <taxon>Stereaceae</taxon>
        <taxon>Stereum</taxon>
    </lineage>
</organism>
<reference evidence="4" key="1">
    <citation type="journal article" date="2012" name="Science">
        <title>The Paleozoic origin of enzymatic lignin decomposition reconstructed from 31 fungal genomes.</title>
        <authorList>
            <person name="Floudas D."/>
            <person name="Binder M."/>
            <person name="Riley R."/>
            <person name="Barry K."/>
            <person name="Blanchette R.A."/>
            <person name="Henrissat B."/>
            <person name="Martinez A.T."/>
            <person name="Otillar R."/>
            <person name="Spatafora J.W."/>
            <person name="Yadav J.S."/>
            <person name="Aerts A."/>
            <person name="Benoit I."/>
            <person name="Boyd A."/>
            <person name="Carlson A."/>
            <person name="Copeland A."/>
            <person name="Coutinho P.M."/>
            <person name="de Vries R.P."/>
            <person name="Ferreira P."/>
            <person name="Findley K."/>
            <person name="Foster B."/>
            <person name="Gaskell J."/>
            <person name="Glotzer D."/>
            <person name="Gorecki P."/>
            <person name="Heitman J."/>
            <person name="Hesse C."/>
            <person name="Hori C."/>
            <person name="Igarashi K."/>
            <person name="Jurgens J.A."/>
            <person name="Kallen N."/>
            <person name="Kersten P."/>
            <person name="Kohler A."/>
            <person name="Kuees U."/>
            <person name="Kumar T.K.A."/>
            <person name="Kuo A."/>
            <person name="LaButti K."/>
            <person name="Larrondo L.F."/>
            <person name="Lindquist E."/>
            <person name="Ling A."/>
            <person name="Lombard V."/>
            <person name="Lucas S."/>
            <person name="Lundell T."/>
            <person name="Martin R."/>
            <person name="McLaughlin D.J."/>
            <person name="Morgenstern I."/>
            <person name="Morin E."/>
            <person name="Murat C."/>
            <person name="Nagy L.G."/>
            <person name="Nolan M."/>
            <person name="Ohm R.A."/>
            <person name="Patyshakuliyeva A."/>
            <person name="Rokas A."/>
            <person name="Ruiz-Duenas F.J."/>
            <person name="Sabat G."/>
            <person name="Salamov A."/>
            <person name="Samejima M."/>
            <person name="Schmutz J."/>
            <person name="Slot J.C."/>
            <person name="St John F."/>
            <person name="Stenlid J."/>
            <person name="Sun H."/>
            <person name="Sun S."/>
            <person name="Syed K."/>
            <person name="Tsang A."/>
            <person name="Wiebenga A."/>
            <person name="Young D."/>
            <person name="Pisabarro A."/>
            <person name="Eastwood D.C."/>
            <person name="Martin F."/>
            <person name="Cullen D."/>
            <person name="Grigoriev I.V."/>
            <person name="Hibbett D.S."/>
        </authorList>
    </citation>
    <scope>NUCLEOTIDE SEQUENCE [LARGE SCALE GENOMIC DNA]</scope>
    <source>
        <strain evidence="4">FP-91666</strain>
    </source>
</reference>
<keyword evidence="2" id="KW-1133">Transmembrane helix</keyword>
<feature type="transmembrane region" description="Helical" evidence="2">
    <location>
        <begin position="631"/>
        <end position="649"/>
    </location>
</feature>
<dbReference type="RefSeq" id="XP_007310934.1">
    <property type="nucleotide sequence ID" value="XM_007310872.1"/>
</dbReference>
<feature type="region of interest" description="Disordered" evidence="1">
    <location>
        <begin position="120"/>
        <end position="144"/>
    </location>
</feature>